<dbReference type="Proteomes" id="UP000233467">
    <property type="component" value="Unassembled WGS sequence"/>
</dbReference>
<keyword evidence="8 12" id="KW-0594">Phospholipid biosynthesis</keyword>
<feature type="site" description="Cleavage (non-hydrolytic); by autocatalysis" evidence="12">
    <location>
        <begin position="258"/>
        <end position="259"/>
    </location>
</feature>
<evidence type="ECO:0000256" key="4">
    <source>
        <dbReference type="ARBA" id="ARBA00022793"/>
    </source>
</evidence>
<feature type="chain" id="PRO_5023524920" description="Phosphatidylserine decarboxylase alpha chain" evidence="12">
    <location>
        <begin position="259"/>
        <end position="296"/>
    </location>
</feature>
<evidence type="ECO:0000256" key="12">
    <source>
        <dbReference type="HAMAP-Rule" id="MF_00662"/>
    </source>
</evidence>
<evidence type="ECO:0000313" key="13">
    <source>
        <dbReference type="EMBL" id="PKQ81538.1"/>
    </source>
</evidence>
<dbReference type="RefSeq" id="WP_101323804.1">
    <property type="nucleotide sequence ID" value="NZ_NQMM01000015.1"/>
</dbReference>
<feature type="active site" description="Charge relay system; for autoendoproteolytic cleavage activity" evidence="12">
    <location>
        <position position="149"/>
    </location>
</feature>
<gene>
    <name evidence="12 13" type="primary">psd</name>
    <name evidence="13" type="ORF">CJP16_04710</name>
</gene>
<keyword evidence="6 12" id="KW-0472">Membrane</keyword>
<dbReference type="AlphaFoldDB" id="A0A2N3J5L6"/>
<keyword evidence="14" id="KW-1185">Reference proteome</keyword>
<proteinExistence type="inferred from homology"/>
<keyword evidence="11 12" id="KW-0670">Pyruvate</keyword>
<comment type="PTM">
    <text evidence="12">Is synthesized initially as an inactive proenzyme. Formation of the active enzyme involves a self-maturation process in which the active site pyruvoyl group is generated from an internal serine residue via an autocatalytic post-translational modification. Two non-identical subunits are generated from the proenzyme in this reaction, and the pyruvate is formed at the N-terminus of the alpha chain, which is derived from the carboxyl end of the proenzyme. The autoendoproteolytic cleavage occurs by a canonical serine protease mechanism, in which the side chain hydroxyl group of the serine supplies its oxygen atom to form the C-terminus of the beta chain, while the remainder of the serine residue undergoes an oxidative deamination to produce ammonia and the pyruvoyl prosthetic group on the alpha chain. During this reaction, the Ser that is part of the protease active site of the proenzyme becomes the pyruvoyl prosthetic group, which constitutes an essential element of the active site of the mature decarboxylase.</text>
</comment>
<sequence length="296" mass="32121">MSITDNLKIAGQYCLPKHALSRLVGKFAAAQAGNLTTRVIETFIKQYQVDMSEALHESPAHYKSFNEFFTRELKPGIRPIVEDAMTLALPVDGTVSQLGPIQQGRIIQAKGHDYSARELLGGCQDLVAPFQGGDFATIYLAPKDYHRIHMPLDGVLESMVFVPGDLFSVNPLTAENVPNLFARNERVVATFRTTHGPMALVLVGATIVASIETIWAGNIAPAKQKGVCGQKEVVRWDYSGDEAITLQKGAEMGLFKLGSTVVCLFGPGMLAGFESHLTNGVTTRMGQPFAKLTEQA</sequence>
<evidence type="ECO:0000256" key="6">
    <source>
        <dbReference type="ARBA" id="ARBA00023136"/>
    </source>
</evidence>
<evidence type="ECO:0000256" key="8">
    <source>
        <dbReference type="ARBA" id="ARBA00023209"/>
    </source>
</evidence>
<dbReference type="Pfam" id="PF02666">
    <property type="entry name" value="PS_Dcarbxylase"/>
    <property type="match status" value="1"/>
</dbReference>
<comment type="subcellular location">
    <subcellularLocation>
        <location evidence="12">Cell membrane</location>
        <topology evidence="12">Peripheral membrane protein</topology>
    </subcellularLocation>
</comment>
<comment type="similarity">
    <text evidence="12">Belongs to the phosphatidylserine decarboxylase family. PSD-B subfamily. Prokaryotic type I sub-subfamily.</text>
</comment>
<dbReference type="UniPathway" id="UPA00558">
    <property type="reaction ID" value="UER00616"/>
</dbReference>
<dbReference type="GO" id="GO:0006646">
    <property type="term" value="P:phosphatidylethanolamine biosynthetic process"/>
    <property type="evidence" value="ECO:0007669"/>
    <property type="project" value="UniProtKB-UniRule"/>
</dbReference>
<comment type="cofactor">
    <cofactor evidence="12">
        <name>pyruvate</name>
        <dbReference type="ChEBI" id="CHEBI:15361"/>
    </cofactor>
    <text evidence="12">Binds 1 pyruvoyl group covalently per subunit.</text>
</comment>
<accession>A0A2N3J5L6</accession>
<evidence type="ECO:0000256" key="1">
    <source>
        <dbReference type="ARBA" id="ARBA00005189"/>
    </source>
</evidence>
<feature type="modified residue" description="Pyruvic acid (Ser); by autocatalysis" evidence="12">
    <location>
        <position position="259"/>
    </location>
</feature>
<evidence type="ECO:0000256" key="11">
    <source>
        <dbReference type="ARBA" id="ARBA00023317"/>
    </source>
</evidence>
<evidence type="ECO:0000256" key="2">
    <source>
        <dbReference type="ARBA" id="ARBA00022475"/>
    </source>
</evidence>
<comment type="catalytic activity">
    <reaction evidence="12">
        <text>a 1,2-diacyl-sn-glycero-3-phospho-L-serine + H(+) = a 1,2-diacyl-sn-glycero-3-phosphoethanolamine + CO2</text>
        <dbReference type="Rhea" id="RHEA:20828"/>
        <dbReference type="ChEBI" id="CHEBI:15378"/>
        <dbReference type="ChEBI" id="CHEBI:16526"/>
        <dbReference type="ChEBI" id="CHEBI:57262"/>
        <dbReference type="ChEBI" id="CHEBI:64612"/>
        <dbReference type="EC" id="4.1.1.65"/>
    </reaction>
</comment>
<keyword evidence="7 12" id="KW-0865">Zymogen</keyword>
<keyword evidence="10 12" id="KW-1208">Phospholipid metabolism</keyword>
<evidence type="ECO:0000256" key="9">
    <source>
        <dbReference type="ARBA" id="ARBA00023239"/>
    </source>
</evidence>
<keyword evidence="3 12" id="KW-0444">Lipid biosynthesis</keyword>
<evidence type="ECO:0000256" key="3">
    <source>
        <dbReference type="ARBA" id="ARBA00022516"/>
    </source>
</evidence>
<dbReference type="PANTHER" id="PTHR10067">
    <property type="entry name" value="PHOSPHATIDYLSERINE DECARBOXYLASE"/>
    <property type="match status" value="1"/>
</dbReference>
<dbReference type="HAMAP" id="MF_00662">
    <property type="entry name" value="PS_decarb_PSD_B_type1"/>
    <property type="match status" value="1"/>
</dbReference>
<protein>
    <recommendedName>
        <fullName evidence="12">Phosphatidylserine decarboxylase proenzyme</fullName>
        <ecNumber evidence="12">4.1.1.65</ecNumber>
    </recommendedName>
    <component>
        <recommendedName>
            <fullName evidence="12">Phosphatidylserine decarboxylase alpha chain</fullName>
        </recommendedName>
    </component>
    <component>
        <recommendedName>
            <fullName evidence="12">Phosphatidylserine decarboxylase beta chain</fullName>
        </recommendedName>
    </component>
</protein>
<keyword evidence="9 12" id="KW-0456">Lyase</keyword>
<evidence type="ECO:0000256" key="5">
    <source>
        <dbReference type="ARBA" id="ARBA00023098"/>
    </source>
</evidence>
<dbReference type="EMBL" id="NQMM01000015">
    <property type="protein sequence ID" value="PKQ81538.1"/>
    <property type="molecule type" value="Genomic_DNA"/>
</dbReference>
<evidence type="ECO:0000256" key="7">
    <source>
        <dbReference type="ARBA" id="ARBA00023145"/>
    </source>
</evidence>
<comment type="pathway">
    <text evidence="1">Lipid metabolism.</text>
</comment>
<dbReference type="GO" id="GO:0005886">
    <property type="term" value="C:plasma membrane"/>
    <property type="evidence" value="ECO:0007669"/>
    <property type="project" value="UniProtKB-SubCell"/>
</dbReference>
<organism evidence="13 14">
    <name type="scientific">Aeromonas sobria</name>
    <dbReference type="NCBI Taxonomy" id="646"/>
    <lineage>
        <taxon>Bacteria</taxon>
        <taxon>Pseudomonadati</taxon>
        <taxon>Pseudomonadota</taxon>
        <taxon>Gammaproteobacteria</taxon>
        <taxon>Aeromonadales</taxon>
        <taxon>Aeromonadaceae</taxon>
        <taxon>Aeromonas</taxon>
    </lineage>
</organism>
<feature type="active site" description="Charge relay system; for autoendoproteolytic cleavage activity" evidence="12">
    <location>
        <position position="92"/>
    </location>
</feature>
<evidence type="ECO:0000313" key="14">
    <source>
        <dbReference type="Proteomes" id="UP000233467"/>
    </source>
</evidence>
<comment type="caution">
    <text evidence="13">The sequence shown here is derived from an EMBL/GenBank/DDBJ whole genome shotgun (WGS) entry which is preliminary data.</text>
</comment>
<keyword evidence="5 12" id="KW-0443">Lipid metabolism</keyword>
<dbReference type="InterPro" id="IPR033178">
    <property type="entry name" value="PSD_type1_pro"/>
</dbReference>
<dbReference type="InterPro" id="IPR033177">
    <property type="entry name" value="PSD-B"/>
</dbReference>
<feature type="active site" description="Charge relay system; for autoendoproteolytic cleavage activity" evidence="12">
    <location>
        <position position="259"/>
    </location>
</feature>
<feature type="chain" id="PRO_5023524919" description="Phosphatidylserine decarboxylase beta chain" evidence="12">
    <location>
        <begin position="1"/>
        <end position="258"/>
    </location>
</feature>
<name>A0A2N3J5L6_AERSO</name>
<reference evidence="13 14" key="1">
    <citation type="journal article" date="2017" name="Front. Microbiol.">
        <title>Strong Genomic and Phenotypic Heterogeneity in the Aeromonas sobria Species Complex.</title>
        <authorList>
            <person name="Gauthier J."/>
            <person name="Vincent A.T."/>
            <person name="Charette S.J."/>
            <person name="Derome N."/>
        </authorList>
    </citation>
    <scope>NUCLEOTIDE SEQUENCE [LARGE SCALE GENOMIC DNA]</scope>
    <source>
        <strain evidence="13 14">TM18</strain>
    </source>
</reference>
<comment type="function">
    <text evidence="12">Catalyzes the formation of phosphatidylethanolamine (PtdEtn) from phosphatidylserine (PtdSer).</text>
</comment>
<comment type="pathway">
    <text evidence="12">Phospholipid metabolism; phosphatidylethanolamine biosynthesis; phosphatidylethanolamine from CDP-diacylglycerol: step 2/2.</text>
</comment>
<feature type="active site" description="Schiff-base intermediate with substrate; via pyruvic acid; for decarboxylase activity" evidence="12">
    <location>
        <position position="259"/>
    </location>
</feature>
<dbReference type="EC" id="4.1.1.65" evidence="12"/>
<comment type="subunit">
    <text evidence="12">Heterodimer of a large membrane-associated beta subunit and a small pyruvoyl-containing alpha subunit.</text>
</comment>
<keyword evidence="2 12" id="KW-1003">Cell membrane</keyword>
<keyword evidence="4 12" id="KW-0210">Decarboxylase</keyword>
<dbReference type="InterPro" id="IPR003817">
    <property type="entry name" value="PS_Dcarbxylase"/>
</dbReference>
<dbReference type="NCBIfam" id="TIGR00163">
    <property type="entry name" value="PS_decarb"/>
    <property type="match status" value="1"/>
</dbReference>
<dbReference type="PANTHER" id="PTHR10067:SF6">
    <property type="entry name" value="PHOSPHATIDYLSERINE DECARBOXYLASE PROENZYME, MITOCHONDRIAL"/>
    <property type="match status" value="1"/>
</dbReference>
<dbReference type="GO" id="GO:0004609">
    <property type="term" value="F:phosphatidylserine decarboxylase activity"/>
    <property type="evidence" value="ECO:0007669"/>
    <property type="project" value="UniProtKB-UniRule"/>
</dbReference>
<evidence type="ECO:0000256" key="10">
    <source>
        <dbReference type="ARBA" id="ARBA00023264"/>
    </source>
</evidence>